<dbReference type="SMART" id="SM00389">
    <property type="entry name" value="HOX"/>
    <property type="match status" value="2"/>
</dbReference>
<keyword evidence="4 5" id="KW-0539">Nucleus</keyword>
<dbReference type="EMBL" id="JAATJU010021040">
    <property type="protein sequence ID" value="KAH0514853.1"/>
    <property type="molecule type" value="Genomic_DNA"/>
</dbReference>
<feature type="DNA-binding region" description="Homeobox" evidence="5">
    <location>
        <begin position="172"/>
        <end position="231"/>
    </location>
</feature>
<comment type="subcellular location">
    <subcellularLocation>
        <location evidence="1 5 6">Nucleus</location>
    </subcellularLocation>
</comment>
<keyword evidence="2 5" id="KW-0238">DNA-binding</keyword>
<dbReference type="FunFam" id="1.10.10.60:FF:000325">
    <property type="entry name" value="Double homeobox protein 4"/>
    <property type="match status" value="1"/>
</dbReference>
<dbReference type="GO" id="GO:0000977">
    <property type="term" value="F:RNA polymerase II transcription regulatory region sequence-specific DNA binding"/>
    <property type="evidence" value="ECO:0007669"/>
    <property type="project" value="TreeGrafter"/>
</dbReference>
<evidence type="ECO:0000256" key="3">
    <source>
        <dbReference type="ARBA" id="ARBA00023155"/>
    </source>
</evidence>
<dbReference type="GO" id="GO:0005634">
    <property type="term" value="C:nucleus"/>
    <property type="evidence" value="ECO:0007669"/>
    <property type="project" value="UniProtKB-SubCell"/>
</dbReference>
<evidence type="ECO:0000256" key="4">
    <source>
        <dbReference type="ARBA" id="ARBA00023242"/>
    </source>
</evidence>
<feature type="compositionally biased region" description="Polar residues" evidence="7">
    <location>
        <begin position="278"/>
        <end position="313"/>
    </location>
</feature>
<evidence type="ECO:0000256" key="6">
    <source>
        <dbReference type="RuleBase" id="RU000682"/>
    </source>
</evidence>
<dbReference type="Pfam" id="PF00046">
    <property type="entry name" value="Homeodomain"/>
    <property type="match status" value="2"/>
</dbReference>
<feature type="region of interest" description="Disordered" evidence="7">
    <location>
        <begin position="222"/>
        <end position="313"/>
    </location>
</feature>
<protein>
    <submittedName>
        <fullName evidence="9">Double homeobox protein 4C</fullName>
    </submittedName>
</protein>
<dbReference type="AlphaFoldDB" id="A0A8J6KZ67"/>
<dbReference type="InterPro" id="IPR051306">
    <property type="entry name" value="Homeobox_regulator"/>
</dbReference>
<dbReference type="PROSITE" id="PS50071">
    <property type="entry name" value="HOMEOBOX_2"/>
    <property type="match status" value="2"/>
</dbReference>
<evidence type="ECO:0000256" key="7">
    <source>
        <dbReference type="SAM" id="MobiDB-lite"/>
    </source>
</evidence>
<evidence type="ECO:0000256" key="5">
    <source>
        <dbReference type="PROSITE-ProRule" id="PRU00108"/>
    </source>
</evidence>
<name>A0A8J6KZ67_MICOH</name>
<evidence type="ECO:0000313" key="10">
    <source>
        <dbReference type="Proteomes" id="UP000710432"/>
    </source>
</evidence>
<feature type="domain" description="Homeobox" evidence="8">
    <location>
        <begin position="170"/>
        <end position="230"/>
    </location>
</feature>
<dbReference type="CDD" id="cd00086">
    <property type="entry name" value="homeodomain"/>
    <property type="match status" value="2"/>
</dbReference>
<keyword evidence="3 5" id="KW-0371">Homeobox</keyword>
<proteinExistence type="predicted"/>
<dbReference type="PANTHER" id="PTHR46123">
    <property type="entry name" value="MIX-TYPE HOMEOBOX GENE 1-RELATED"/>
    <property type="match status" value="1"/>
</dbReference>
<dbReference type="PANTHER" id="PTHR46123:SF3">
    <property type="entry name" value="DOUBLE HOMEOBOX PROTEIN 1-RELATED"/>
    <property type="match status" value="1"/>
</dbReference>
<feature type="DNA-binding region" description="Homeobox" evidence="5">
    <location>
        <begin position="91"/>
        <end position="150"/>
    </location>
</feature>
<dbReference type="Proteomes" id="UP000710432">
    <property type="component" value="Unassembled WGS sequence"/>
</dbReference>
<feature type="compositionally biased region" description="Polar residues" evidence="7">
    <location>
        <begin position="232"/>
        <end position="266"/>
    </location>
</feature>
<evidence type="ECO:0000313" key="9">
    <source>
        <dbReference type="EMBL" id="KAH0514853.1"/>
    </source>
</evidence>
<evidence type="ECO:0000259" key="8">
    <source>
        <dbReference type="PROSITE" id="PS50071"/>
    </source>
</evidence>
<comment type="caution">
    <text evidence="9">The sequence shown here is derived from an EMBL/GenBank/DDBJ whole genome shotgun (WGS) entry which is preliminary data.</text>
</comment>
<organism evidence="9 10">
    <name type="scientific">Microtus ochrogaster</name>
    <name type="common">Prairie vole</name>
    <dbReference type="NCBI Taxonomy" id="79684"/>
    <lineage>
        <taxon>Eukaryota</taxon>
        <taxon>Metazoa</taxon>
        <taxon>Chordata</taxon>
        <taxon>Craniata</taxon>
        <taxon>Vertebrata</taxon>
        <taxon>Euteleostomi</taxon>
        <taxon>Mammalia</taxon>
        <taxon>Eutheria</taxon>
        <taxon>Euarchontoglires</taxon>
        <taxon>Glires</taxon>
        <taxon>Rodentia</taxon>
        <taxon>Myomorpha</taxon>
        <taxon>Muroidea</taxon>
        <taxon>Cricetidae</taxon>
        <taxon>Arvicolinae</taxon>
        <taxon>Microtus</taxon>
    </lineage>
</organism>
<dbReference type="SUPFAM" id="SSF46689">
    <property type="entry name" value="Homeodomain-like"/>
    <property type="match status" value="2"/>
</dbReference>
<evidence type="ECO:0000256" key="2">
    <source>
        <dbReference type="ARBA" id="ARBA00023125"/>
    </source>
</evidence>
<dbReference type="GO" id="GO:0000981">
    <property type="term" value="F:DNA-binding transcription factor activity, RNA polymerase II-specific"/>
    <property type="evidence" value="ECO:0007669"/>
    <property type="project" value="TreeGrafter"/>
</dbReference>
<dbReference type="Gene3D" id="1.10.10.60">
    <property type="entry name" value="Homeodomain-like"/>
    <property type="match status" value="2"/>
</dbReference>
<gene>
    <name evidence="9" type="ORF">LTLLF_132965</name>
</gene>
<sequence>MQPTTAHTTARKDDPIILLREPAHGFLFADSVFDPNAARPALLVCNSATWPAQHHVEVQAVDPNAWIISDAQVNVLLNPKAEVPSLLGKEARRRRMILNQNQKNTLHAWFEKNPNPDLATRGHLAKKLGISESQITTWFQKNRKIKKQVEFECCFEESQAQGKDKPKVVKEAGRRRTRFSNFQTDILIEAFEKNRFPGIVTREKLAQQTGIPESRIHIWFQNRRARHPGPKQGTQATTQPSRNSQCPALKTTDQPAPSKTLTSHLSLTIALSPPHTLSGPSNLSRGHQKQLSSTTGPQLSQVVQGRGDGQNSSACIGHLSPVVTPGEEGFHTQTPLCLQIQERQQDPGESSGSAVPPLDSSAQAPAVNHHFRELDQTDFAFLQHWDEWLQSMLAEWIPDEEYWTLGDSVLHPQQAHLQQPASVSHQVGTTPQQ</sequence>
<reference evidence="9" key="1">
    <citation type="submission" date="2020-03" db="EMBL/GenBank/DDBJ databases">
        <title>Studies in the Genomics of Life Span.</title>
        <authorList>
            <person name="Glass D."/>
        </authorList>
    </citation>
    <scope>NUCLEOTIDE SEQUENCE</scope>
    <source>
        <strain evidence="9">LTLLF</strain>
        <tissue evidence="9">Muscle</tissue>
    </source>
</reference>
<dbReference type="InterPro" id="IPR001356">
    <property type="entry name" value="HD"/>
</dbReference>
<dbReference type="InterPro" id="IPR009057">
    <property type="entry name" value="Homeodomain-like_sf"/>
</dbReference>
<feature type="domain" description="Homeobox" evidence="8">
    <location>
        <begin position="89"/>
        <end position="149"/>
    </location>
</feature>
<accession>A0A8J6KZ67</accession>
<evidence type="ECO:0000256" key="1">
    <source>
        <dbReference type="ARBA" id="ARBA00004123"/>
    </source>
</evidence>
<feature type="region of interest" description="Disordered" evidence="7">
    <location>
        <begin position="343"/>
        <end position="362"/>
    </location>
</feature>